<keyword evidence="4" id="KW-0862">Zinc</keyword>
<dbReference type="KEGG" id="pno:SNOG_06337"/>
<dbReference type="InParanoid" id="Q0UPH7"/>
<proteinExistence type="predicted"/>
<evidence type="ECO:0000256" key="3">
    <source>
        <dbReference type="ARBA" id="ARBA00022771"/>
    </source>
</evidence>
<feature type="compositionally biased region" description="Polar residues" evidence="9">
    <location>
        <begin position="9"/>
        <end position="42"/>
    </location>
</feature>
<dbReference type="PANTHER" id="PTHR46179">
    <property type="entry name" value="ZINC FINGER PROTEIN"/>
    <property type="match status" value="1"/>
</dbReference>
<evidence type="ECO:0000313" key="12">
    <source>
        <dbReference type="Proteomes" id="UP000001055"/>
    </source>
</evidence>
<keyword evidence="6" id="KW-0804">Transcription</keyword>
<dbReference type="SUPFAM" id="SSF57667">
    <property type="entry name" value="beta-beta-alpha zinc fingers"/>
    <property type="match status" value="1"/>
</dbReference>
<dbReference type="SMART" id="SM00355">
    <property type="entry name" value="ZnF_C2H2"/>
    <property type="match status" value="3"/>
</dbReference>
<keyword evidence="7" id="KW-0539">Nucleus</keyword>
<name>Q0UPH7_PHANO</name>
<gene>
    <name evidence="11" type="ORF">SNOG_06337</name>
</gene>
<dbReference type="GeneID" id="5973591"/>
<evidence type="ECO:0000256" key="9">
    <source>
        <dbReference type="SAM" id="MobiDB-lite"/>
    </source>
</evidence>
<sequence>MAERGYRYESSSPFVYPESSNVDMSVTASPGNSSSTHGSTPIYSPMMSSEASPSESGMSPETVSPSSTFSGEGASPLAQYGANADQACTCRTCGRVFRTAGLQRIHYNRKHNLRYTCQECDKSFGLRKDLERHELSVHQKHLSSTPVHTCPNEGCATPGKKFPRKDNWRRHVNKCKDTLAVKAMRQ</sequence>
<organism evidence="11 12">
    <name type="scientific">Phaeosphaeria nodorum (strain SN15 / ATCC MYA-4574 / FGSC 10173)</name>
    <name type="common">Glume blotch fungus</name>
    <name type="synonym">Parastagonospora nodorum</name>
    <dbReference type="NCBI Taxonomy" id="321614"/>
    <lineage>
        <taxon>Eukaryota</taxon>
        <taxon>Fungi</taxon>
        <taxon>Dikarya</taxon>
        <taxon>Ascomycota</taxon>
        <taxon>Pezizomycotina</taxon>
        <taxon>Dothideomycetes</taxon>
        <taxon>Pleosporomycetidae</taxon>
        <taxon>Pleosporales</taxon>
        <taxon>Pleosporineae</taxon>
        <taxon>Phaeosphaeriaceae</taxon>
        <taxon>Parastagonospora</taxon>
    </lineage>
</organism>
<dbReference type="Gene3D" id="3.30.160.60">
    <property type="entry name" value="Classic Zinc Finger"/>
    <property type="match status" value="1"/>
</dbReference>
<dbReference type="PANTHER" id="PTHR46179:SF13">
    <property type="entry name" value="C2H2-TYPE DOMAIN-CONTAINING PROTEIN"/>
    <property type="match status" value="1"/>
</dbReference>
<evidence type="ECO:0000256" key="8">
    <source>
        <dbReference type="PROSITE-ProRule" id="PRU00042"/>
    </source>
</evidence>
<evidence type="ECO:0000256" key="7">
    <source>
        <dbReference type="ARBA" id="ARBA00023242"/>
    </source>
</evidence>
<evidence type="ECO:0000256" key="4">
    <source>
        <dbReference type="ARBA" id="ARBA00022833"/>
    </source>
</evidence>
<dbReference type="RefSeq" id="XP_001796712.1">
    <property type="nucleotide sequence ID" value="XM_001796660.1"/>
</dbReference>
<dbReference type="Pfam" id="PF00096">
    <property type="entry name" value="zf-C2H2"/>
    <property type="match status" value="1"/>
</dbReference>
<dbReference type="InterPro" id="IPR036236">
    <property type="entry name" value="Znf_C2H2_sf"/>
</dbReference>
<evidence type="ECO:0000259" key="10">
    <source>
        <dbReference type="PROSITE" id="PS50157"/>
    </source>
</evidence>
<dbReference type="GO" id="GO:0005634">
    <property type="term" value="C:nucleus"/>
    <property type="evidence" value="ECO:0007669"/>
    <property type="project" value="UniProtKB-SubCell"/>
</dbReference>
<dbReference type="InterPro" id="IPR051061">
    <property type="entry name" value="Zinc_finger_trans_reg"/>
</dbReference>
<dbReference type="InterPro" id="IPR013087">
    <property type="entry name" value="Znf_C2H2_type"/>
</dbReference>
<keyword evidence="3 8" id="KW-0863">Zinc-finger</keyword>
<comment type="subcellular location">
    <subcellularLocation>
        <location evidence="1">Nucleus</location>
    </subcellularLocation>
</comment>
<evidence type="ECO:0000256" key="5">
    <source>
        <dbReference type="ARBA" id="ARBA00023015"/>
    </source>
</evidence>
<dbReference type="OMA" id="NCAYAKQ"/>
<reference evidence="12" key="1">
    <citation type="journal article" date="2007" name="Plant Cell">
        <title>Dothideomycete-plant interactions illuminated by genome sequencing and EST analysis of the wheat pathogen Stagonospora nodorum.</title>
        <authorList>
            <person name="Hane J.K."/>
            <person name="Lowe R.G."/>
            <person name="Solomon P.S."/>
            <person name="Tan K.C."/>
            <person name="Schoch C.L."/>
            <person name="Spatafora J.W."/>
            <person name="Crous P.W."/>
            <person name="Kodira C."/>
            <person name="Birren B.W."/>
            <person name="Galagan J.E."/>
            <person name="Torriani S.F."/>
            <person name="McDonald B.A."/>
            <person name="Oliver R.P."/>
        </authorList>
    </citation>
    <scope>NUCLEOTIDE SEQUENCE [LARGE SCALE GENOMIC DNA]</scope>
    <source>
        <strain evidence="12">SN15 / ATCC MYA-4574 / FGSC 10173</strain>
    </source>
</reference>
<dbReference type="PROSITE" id="PS00028">
    <property type="entry name" value="ZINC_FINGER_C2H2_1"/>
    <property type="match status" value="1"/>
</dbReference>
<dbReference type="GO" id="GO:0008270">
    <property type="term" value="F:zinc ion binding"/>
    <property type="evidence" value="ECO:0007669"/>
    <property type="project" value="UniProtKB-KW"/>
</dbReference>
<feature type="compositionally biased region" description="Low complexity" evidence="9">
    <location>
        <begin position="44"/>
        <end position="61"/>
    </location>
</feature>
<feature type="region of interest" description="Disordered" evidence="9">
    <location>
        <begin position="1"/>
        <end position="74"/>
    </location>
</feature>
<evidence type="ECO:0000256" key="2">
    <source>
        <dbReference type="ARBA" id="ARBA00022723"/>
    </source>
</evidence>
<protein>
    <recommendedName>
        <fullName evidence="10">C2H2-type domain-containing protein</fullName>
    </recommendedName>
</protein>
<accession>Q0UPH7</accession>
<evidence type="ECO:0000313" key="11">
    <source>
        <dbReference type="EMBL" id="EAT86168.1"/>
    </source>
</evidence>
<keyword evidence="5" id="KW-0805">Transcription regulation</keyword>
<dbReference type="PROSITE" id="PS50157">
    <property type="entry name" value="ZINC_FINGER_C2H2_2"/>
    <property type="match status" value="1"/>
</dbReference>
<dbReference type="Proteomes" id="UP000001055">
    <property type="component" value="Unassembled WGS sequence"/>
</dbReference>
<evidence type="ECO:0000256" key="6">
    <source>
        <dbReference type="ARBA" id="ARBA00023163"/>
    </source>
</evidence>
<dbReference type="EMBL" id="CH445333">
    <property type="protein sequence ID" value="EAT86168.1"/>
    <property type="molecule type" value="Genomic_DNA"/>
</dbReference>
<keyword evidence="2" id="KW-0479">Metal-binding</keyword>
<dbReference type="AlphaFoldDB" id="Q0UPH7"/>
<dbReference type="VEuPathDB" id="FungiDB:JI435_436580"/>
<evidence type="ECO:0000256" key="1">
    <source>
        <dbReference type="ARBA" id="ARBA00004123"/>
    </source>
</evidence>
<feature type="domain" description="C2H2-type" evidence="10">
    <location>
        <begin position="115"/>
        <end position="146"/>
    </location>
</feature>